<keyword evidence="1 3" id="KW-0479">Metal-binding</keyword>
<dbReference type="PROSITE" id="PS51471">
    <property type="entry name" value="FE2OG_OXY"/>
    <property type="match status" value="1"/>
</dbReference>
<evidence type="ECO:0000256" key="3">
    <source>
        <dbReference type="RuleBase" id="RU003682"/>
    </source>
</evidence>
<dbReference type="Gramene" id="EFJ32476">
    <property type="protein sequence ID" value="EFJ32476"/>
    <property type="gene ID" value="SELMODRAFT_407386"/>
</dbReference>
<dbReference type="OrthoDB" id="288590at2759"/>
<dbReference type="AlphaFoldDB" id="D8R5F7"/>
<dbReference type="EMBL" id="GL377572">
    <property type="protein sequence ID" value="EFJ32476.1"/>
    <property type="molecule type" value="Genomic_DNA"/>
</dbReference>
<dbReference type="eggNOG" id="KOG0143">
    <property type="taxonomic scope" value="Eukaryota"/>
</dbReference>
<dbReference type="InterPro" id="IPR026992">
    <property type="entry name" value="DIOX_N"/>
</dbReference>
<gene>
    <name evidence="5" type="ORF">SELMODRAFT_407386</name>
</gene>
<keyword evidence="2 3" id="KW-0408">Iron</keyword>
<feature type="domain" description="Fe2OG dioxygenase" evidence="4">
    <location>
        <begin position="183"/>
        <end position="289"/>
    </location>
</feature>
<dbReference type="InterPro" id="IPR005123">
    <property type="entry name" value="Oxoglu/Fe-dep_dioxygenase_dom"/>
</dbReference>
<comment type="similarity">
    <text evidence="3">Belongs to the iron/ascorbate-dependent oxidoreductase family.</text>
</comment>
<dbReference type="InterPro" id="IPR044861">
    <property type="entry name" value="IPNS-like_FE2OG_OXY"/>
</dbReference>
<organism evidence="6">
    <name type="scientific">Selaginella moellendorffii</name>
    <name type="common">Spikemoss</name>
    <dbReference type="NCBI Taxonomy" id="88036"/>
    <lineage>
        <taxon>Eukaryota</taxon>
        <taxon>Viridiplantae</taxon>
        <taxon>Streptophyta</taxon>
        <taxon>Embryophyta</taxon>
        <taxon>Tracheophyta</taxon>
        <taxon>Lycopodiopsida</taxon>
        <taxon>Selaginellales</taxon>
        <taxon>Selaginellaceae</taxon>
        <taxon>Selaginella</taxon>
    </lineage>
</organism>
<evidence type="ECO:0000259" key="4">
    <source>
        <dbReference type="PROSITE" id="PS51471"/>
    </source>
</evidence>
<dbReference type="GO" id="GO:0016706">
    <property type="term" value="F:2-oxoglutarate-dependent dioxygenase activity"/>
    <property type="evidence" value="ECO:0000318"/>
    <property type="project" value="GO_Central"/>
</dbReference>
<dbReference type="GO" id="GO:0046872">
    <property type="term" value="F:metal ion binding"/>
    <property type="evidence" value="ECO:0007669"/>
    <property type="project" value="UniProtKB-KW"/>
</dbReference>
<keyword evidence="6" id="KW-1185">Reference proteome</keyword>
<evidence type="ECO:0000256" key="1">
    <source>
        <dbReference type="ARBA" id="ARBA00022723"/>
    </source>
</evidence>
<dbReference type="Pfam" id="PF14226">
    <property type="entry name" value="DIOX_N"/>
    <property type="match status" value="1"/>
</dbReference>
<keyword evidence="3" id="KW-0560">Oxidoreductase</keyword>
<evidence type="ECO:0000256" key="2">
    <source>
        <dbReference type="ARBA" id="ARBA00023004"/>
    </source>
</evidence>
<dbReference type="KEGG" id="smo:SELMODRAFT_407386"/>
<sequence>MAPHALDSIPTIDVEPLVRRFDDPGLGAFPDVRDVIEQLDHACRNIGFFYATGHGVSRELMDDVRSLSHEFFKLPDCEKMRIKMTPSSGYRGYQKLGENVSYGMHDCHEAIDYFREFGPEIQDLELAKTVMGPNQWPENPKRFRAVMEDYVDQLRGLSKAILRGVALALGGEADTFEGSRAGDPFWILRVIGYPPKDSLESPESFGIGCGEHTDYGLLTLVNQDPEIPALQVKNSSGKWLWADPVPGTFVVNIGDMLKIWSNGLYQPTLHRVLNSAMDFRISVPFFYEPNFDTKVEPLSFCLGNSKEEEKPVVYGEHLVKKVLTNFA</sequence>
<dbReference type="InterPro" id="IPR027443">
    <property type="entry name" value="IPNS-like_sf"/>
</dbReference>
<name>D8R5F7_SELML</name>
<dbReference type="PANTHER" id="PTHR47990">
    <property type="entry name" value="2-OXOGLUTARATE (2OG) AND FE(II)-DEPENDENT OXYGENASE SUPERFAMILY PROTEIN-RELATED"/>
    <property type="match status" value="1"/>
</dbReference>
<protein>
    <recommendedName>
        <fullName evidence="4">Fe2OG dioxygenase domain-containing protein</fullName>
    </recommendedName>
</protein>
<evidence type="ECO:0000313" key="6">
    <source>
        <dbReference type="Proteomes" id="UP000001514"/>
    </source>
</evidence>
<dbReference type="HOGENOM" id="CLU_010119_6_0_1"/>
<evidence type="ECO:0000313" key="5">
    <source>
        <dbReference type="EMBL" id="EFJ32476.1"/>
    </source>
</evidence>
<dbReference type="Proteomes" id="UP000001514">
    <property type="component" value="Unassembled WGS sequence"/>
</dbReference>
<proteinExistence type="inferred from homology"/>
<dbReference type="PRINTS" id="PR00682">
    <property type="entry name" value="IPNSYNTHASE"/>
</dbReference>
<dbReference type="SUPFAM" id="SSF51197">
    <property type="entry name" value="Clavaminate synthase-like"/>
    <property type="match status" value="1"/>
</dbReference>
<dbReference type="InterPro" id="IPR050231">
    <property type="entry name" value="Iron_ascorbate_oxido_reductase"/>
</dbReference>
<reference evidence="5 6" key="1">
    <citation type="journal article" date="2011" name="Science">
        <title>The Selaginella genome identifies genetic changes associated with the evolution of vascular plants.</title>
        <authorList>
            <person name="Banks J.A."/>
            <person name="Nishiyama T."/>
            <person name="Hasebe M."/>
            <person name="Bowman J.L."/>
            <person name="Gribskov M."/>
            <person name="dePamphilis C."/>
            <person name="Albert V.A."/>
            <person name="Aono N."/>
            <person name="Aoyama T."/>
            <person name="Ambrose B.A."/>
            <person name="Ashton N.W."/>
            <person name="Axtell M.J."/>
            <person name="Barker E."/>
            <person name="Barker M.S."/>
            <person name="Bennetzen J.L."/>
            <person name="Bonawitz N.D."/>
            <person name="Chapple C."/>
            <person name="Cheng C."/>
            <person name="Correa L.G."/>
            <person name="Dacre M."/>
            <person name="DeBarry J."/>
            <person name="Dreyer I."/>
            <person name="Elias M."/>
            <person name="Engstrom E.M."/>
            <person name="Estelle M."/>
            <person name="Feng L."/>
            <person name="Finet C."/>
            <person name="Floyd S.K."/>
            <person name="Frommer W.B."/>
            <person name="Fujita T."/>
            <person name="Gramzow L."/>
            <person name="Gutensohn M."/>
            <person name="Harholt J."/>
            <person name="Hattori M."/>
            <person name="Heyl A."/>
            <person name="Hirai T."/>
            <person name="Hiwatashi Y."/>
            <person name="Ishikawa M."/>
            <person name="Iwata M."/>
            <person name="Karol K.G."/>
            <person name="Koehler B."/>
            <person name="Kolukisaoglu U."/>
            <person name="Kubo M."/>
            <person name="Kurata T."/>
            <person name="Lalonde S."/>
            <person name="Li K."/>
            <person name="Li Y."/>
            <person name="Litt A."/>
            <person name="Lyons E."/>
            <person name="Manning G."/>
            <person name="Maruyama T."/>
            <person name="Michael T.P."/>
            <person name="Mikami K."/>
            <person name="Miyazaki S."/>
            <person name="Morinaga S."/>
            <person name="Murata T."/>
            <person name="Mueller-Roeber B."/>
            <person name="Nelson D.R."/>
            <person name="Obara M."/>
            <person name="Oguri Y."/>
            <person name="Olmstead R.G."/>
            <person name="Onodera N."/>
            <person name="Petersen B.L."/>
            <person name="Pils B."/>
            <person name="Prigge M."/>
            <person name="Rensing S.A."/>
            <person name="Riano-Pachon D.M."/>
            <person name="Roberts A.W."/>
            <person name="Sato Y."/>
            <person name="Scheller H.V."/>
            <person name="Schulz B."/>
            <person name="Schulz C."/>
            <person name="Shakirov E.V."/>
            <person name="Shibagaki N."/>
            <person name="Shinohara N."/>
            <person name="Shippen D.E."/>
            <person name="Soerensen I."/>
            <person name="Sotooka R."/>
            <person name="Sugimoto N."/>
            <person name="Sugita M."/>
            <person name="Sumikawa N."/>
            <person name="Tanurdzic M."/>
            <person name="Theissen G."/>
            <person name="Ulvskov P."/>
            <person name="Wakazuki S."/>
            <person name="Weng J.K."/>
            <person name="Willats W.W."/>
            <person name="Wipf D."/>
            <person name="Wolf P.G."/>
            <person name="Yang L."/>
            <person name="Zimmer A.D."/>
            <person name="Zhu Q."/>
            <person name="Mitros T."/>
            <person name="Hellsten U."/>
            <person name="Loque D."/>
            <person name="Otillar R."/>
            <person name="Salamov A."/>
            <person name="Schmutz J."/>
            <person name="Shapiro H."/>
            <person name="Lindquist E."/>
            <person name="Lucas S."/>
            <person name="Rokhsar D."/>
            <person name="Grigoriev I.V."/>
        </authorList>
    </citation>
    <scope>NUCLEOTIDE SEQUENCE [LARGE SCALE GENOMIC DNA]</scope>
</reference>
<dbReference type="InParanoid" id="D8R5F7"/>
<dbReference type="FunCoup" id="D8R5F7">
    <property type="interactions" value="270"/>
</dbReference>
<accession>D8R5F7</accession>
<dbReference type="Pfam" id="PF03171">
    <property type="entry name" value="2OG-FeII_Oxy"/>
    <property type="match status" value="1"/>
</dbReference>
<dbReference type="OMA" id="ARETGFF"/>
<dbReference type="Gene3D" id="2.60.120.330">
    <property type="entry name" value="B-lactam Antibiotic, Isopenicillin N Synthase, Chain"/>
    <property type="match status" value="1"/>
</dbReference>